<evidence type="ECO:0000313" key="4">
    <source>
        <dbReference type="Proteomes" id="UP000467379"/>
    </source>
</evidence>
<dbReference type="AlphaFoldDB" id="A0A7I7WC73"/>
<gene>
    <name evidence="2" type="ORF">BST20_17950</name>
    <name evidence="1" type="ORF">MBRA_53810</name>
</gene>
<dbReference type="Proteomes" id="UP000467379">
    <property type="component" value="Plasmid pJCM12687"/>
</dbReference>
<accession>A0A7I7WC73</accession>
<name>A0A7I7WC73_9MYCO</name>
<dbReference type="EMBL" id="AP022607">
    <property type="protein sequence ID" value="BBZ15186.1"/>
    <property type="molecule type" value="Genomic_DNA"/>
</dbReference>
<dbReference type="Pfam" id="PF10127">
    <property type="entry name" value="RlaP"/>
    <property type="match status" value="1"/>
</dbReference>
<evidence type="ECO:0000313" key="2">
    <source>
        <dbReference type="EMBL" id="ORA35472.1"/>
    </source>
</evidence>
<evidence type="ECO:0000313" key="3">
    <source>
        <dbReference type="Proteomes" id="UP000192441"/>
    </source>
</evidence>
<dbReference type="InterPro" id="IPR018775">
    <property type="entry name" value="RlaP"/>
</dbReference>
<evidence type="ECO:0000313" key="1">
    <source>
        <dbReference type="EMBL" id="BBZ15186.1"/>
    </source>
</evidence>
<dbReference type="OrthoDB" id="243791at2"/>
<dbReference type="EMBL" id="MVHM01000012">
    <property type="protein sequence ID" value="ORA35472.1"/>
    <property type="molecule type" value="Genomic_DNA"/>
</dbReference>
<reference evidence="1 4" key="2">
    <citation type="journal article" date="2019" name="Emerg. Microbes Infect.">
        <title>Comprehensive subspecies identification of 175 nontuberculous mycobacteria species based on 7547 genomic profiles.</title>
        <authorList>
            <person name="Matsumoto Y."/>
            <person name="Kinjo T."/>
            <person name="Motooka D."/>
            <person name="Nabeya D."/>
            <person name="Jung N."/>
            <person name="Uechi K."/>
            <person name="Horii T."/>
            <person name="Iida T."/>
            <person name="Fujita J."/>
            <person name="Nakamura S."/>
        </authorList>
    </citation>
    <scope>NUCLEOTIDE SEQUENCE [LARGE SCALE GENOMIC DNA]</scope>
    <source>
        <strain evidence="1 4">JCM 12687</strain>
        <plasmid evidence="1">pJCM12687</plasmid>
    </source>
</reference>
<geneLocation type="plasmid" evidence="1 4">
    <name>pJCM12687</name>
</geneLocation>
<sequence>MKHDTREKRAIAEANTVLRVQVGSGLHGVTVDSQDDRDEMGLCIEPPEYVIGLRRFEQYEYRTQPEHVRSGPGDLDLVVYSLRKWATLAVAGNPTVLLPLFAPASEIVEIAWPGRELRAQAHLFVSRQAGTRFIGYLQRQRDRAFGGSGRPELVEKYGYDTKFAYHAVRLGMQGIKLLSTGRITLPIPEPSRSRLLDIRHGRLAQHTVVDEIEALRGELAELTMGADLPERADYDAVNRWLTRTYRAWWGG</sequence>
<reference evidence="1" key="3">
    <citation type="submission" date="2020-02" db="EMBL/GenBank/DDBJ databases">
        <authorList>
            <person name="Matsumoto Y."/>
            <person name="Kinjo T."/>
            <person name="Motooka D."/>
            <person name="Nabeya D."/>
            <person name="Jung N."/>
            <person name="Uechi K."/>
            <person name="Horii T."/>
            <person name="Iida T."/>
            <person name="Fujita J."/>
            <person name="Nakamura S."/>
        </authorList>
    </citation>
    <scope>NUCLEOTIDE SEQUENCE</scope>
    <source>
        <strain evidence="1">JCM 12687</strain>
        <plasmid evidence="1">pJCM12687</plasmid>
    </source>
</reference>
<dbReference type="PANTHER" id="PTHR34817">
    <property type="entry name" value="NUCLEOTIDYLTRANSFERASE"/>
    <property type="match status" value="1"/>
</dbReference>
<reference evidence="2 3" key="1">
    <citation type="submission" date="2016-12" db="EMBL/GenBank/DDBJ databases">
        <title>The new phylogeny of genus Mycobacterium.</title>
        <authorList>
            <person name="Tortoli E."/>
            <person name="Trovato A."/>
            <person name="Cirillo D.M."/>
        </authorList>
    </citation>
    <scope>NUCLEOTIDE SEQUENCE [LARGE SCALE GENOMIC DNA]</scope>
    <source>
        <strain evidence="2 3">DSM 44624</strain>
    </source>
</reference>
<dbReference type="PANTHER" id="PTHR34817:SF1">
    <property type="entry name" value="NUCLEOTIDYLTRANSFERASE"/>
    <property type="match status" value="1"/>
</dbReference>
<proteinExistence type="predicted"/>
<protein>
    <submittedName>
        <fullName evidence="2">Nucleotidyltransferase</fullName>
    </submittedName>
</protein>
<dbReference type="Proteomes" id="UP000192441">
    <property type="component" value="Unassembled WGS sequence"/>
</dbReference>
<keyword evidence="1" id="KW-0614">Plasmid</keyword>
<organism evidence="2 3">
    <name type="scientific">Mycobacterium branderi</name>
    <dbReference type="NCBI Taxonomy" id="43348"/>
    <lineage>
        <taxon>Bacteria</taxon>
        <taxon>Bacillati</taxon>
        <taxon>Actinomycetota</taxon>
        <taxon>Actinomycetes</taxon>
        <taxon>Mycobacteriales</taxon>
        <taxon>Mycobacteriaceae</taxon>
        <taxon>Mycobacterium</taxon>
    </lineage>
</organism>
<dbReference type="RefSeq" id="WP_083132744.1">
    <property type="nucleotide sequence ID" value="NZ_AP022607.1"/>
</dbReference>
<keyword evidence="4" id="KW-1185">Reference proteome</keyword>